<dbReference type="RefSeq" id="WP_317786669.1">
    <property type="nucleotide sequence ID" value="NZ_AP028461.1"/>
</dbReference>
<accession>A0ABW4A016</accession>
<gene>
    <name evidence="2" type="ORF">ACFQ5G_01060</name>
</gene>
<sequence>MPRPRIRDRRAAAFAVVLALLGALTVAIGLRTEDGLPPLPAAAPVLPAQAAPRAAEADATPPAAAKAAPTPVTALQRAIPVRLRIPAIGVDTPIMQLGLQRDGSLEVPPLRGDAPAGWYRDSPTPGETGSSVLAGHVDTARDGPAVFFRLRELKTGDPIAVRRDDGTVATFRVSRVALYAKRDFPTAEVYAPINRPGLRLITCGGAFDRSEGSYRSNVVVFADAAH</sequence>
<dbReference type="EMBL" id="JBHTMK010000002">
    <property type="protein sequence ID" value="MFD1363924.1"/>
    <property type="molecule type" value="Genomic_DNA"/>
</dbReference>
<evidence type="ECO:0000313" key="2">
    <source>
        <dbReference type="EMBL" id="MFD1363924.1"/>
    </source>
</evidence>
<organism evidence="2 3">
    <name type="scientific">Actinoplanes sichuanensis</name>
    <dbReference type="NCBI Taxonomy" id="512349"/>
    <lineage>
        <taxon>Bacteria</taxon>
        <taxon>Bacillati</taxon>
        <taxon>Actinomycetota</taxon>
        <taxon>Actinomycetes</taxon>
        <taxon>Micromonosporales</taxon>
        <taxon>Micromonosporaceae</taxon>
        <taxon>Actinoplanes</taxon>
    </lineage>
</organism>
<evidence type="ECO:0000313" key="3">
    <source>
        <dbReference type="Proteomes" id="UP001597183"/>
    </source>
</evidence>
<dbReference type="InterPro" id="IPR042001">
    <property type="entry name" value="Sortase_F"/>
</dbReference>
<dbReference type="SUPFAM" id="SSF63817">
    <property type="entry name" value="Sortase"/>
    <property type="match status" value="1"/>
</dbReference>
<keyword evidence="3" id="KW-1185">Reference proteome</keyword>
<dbReference type="CDD" id="cd05829">
    <property type="entry name" value="Sortase_F"/>
    <property type="match status" value="1"/>
</dbReference>
<dbReference type="Proteomes" id="UP001597183">
    <property type="component" value="Unassembled WGS sequence"/>
</dbReference>
<dbReference type="Gene3D" id="2.40.260.10">
    <property type="entry name" value="Sortase"/>
    <property type="match status" value="1"/>
</dbReference>
<name>A0ABW4A016_9ACTN</name>
<protein>
    <submittedName>
        <fullName evidence="2">Class F sortase</fullName>
    </submittedName>
</protein>
<evidence type="ECO:0000256" key="1">
    <source>
        <dbReference type="ARBA" id="ARBA00022801"/>
    </source>
</evidence>
<proteinExistence type="predicted"/>
<dbReference type="InterPro" id="IPR023365">
    <property type="entry name" value="Sortase_dom-sf"/>
</dbReference>
<dbReference type="InterPro" id="IPR005754">
    <property type="entry name" value="Sortase"/>
</dbReference>
<reference evidence="3" key="1">
    <citation type="journal article" date="2019" name="Int. J. Syst. Evol. Microbiol.">
        <title>The Global Catalogue of Microorganisms (GCM) 10K type strain sequencing project: providing services to taxonomists for standard genome sequencing and annotation.</title>
        <authorList>
            <consortium name="The Broad Institute Genomics Platform"/>
            <consortium name="The Broad Institute Genome Sequencing Center for Infectious Disease"/>
            <person name="Wu L."/>
            <person name="Ma J."/>
        </authorList>
    </citation>
    <scope>NUCLEOTIDE SEQUENCE [LARGE SCALE GENOMIC DNA]</scope>
    <source>
        <strain evidence="3">CCM 7526</strain>
    </source>
</reference>
<dbReference type="Pfam" id="PF04203">
    <property type="entry name" value="Sortase"/>
    <property type="match status" value="1"/>
</dbReference>
<comment type="caution">
    <text evidence="2">The sequence shown here is derived from an EMBL/GenBank/DDBJ whole genome shotgun (WGS) entry which is preliminary data.</text>
</comment>
<dbReference type="NCBIfam" id="NF033748">
    <property type="entry name" value="class_F_sortase"/>
    <property type="match status" value="1"/>
</dbReference>
<keyword evidence="1" id="KW-0378">Hydrolase</keyword>